<dbReference type="Proteomes" id="UP001239994">
    <property type="component" value="Unassembled WGS sequence"/>
</dbReference>
<evidence type="ECO:0000256" key="13">
    <source>
        <dbReference type="ARBA" id="ARBA00023163"/>
    </source>
</evidence>
<feature type="compositionally biased region" description="Polar residues" evidence="19">
    <location>
        <begin position="1774"/>
        <end position="1784"/>
    </location>
</feature>
<feature type="region of interest" description="Disordered" evidence="19">
    <location>
        <begin position="2394"/>
        <end position="2425"/>
    </location>
</feature>
<dbReference type="Gene3D" id="2.40.290.10">
    <property type="match status" value="1"/>
</dbReference>
<dbReference type="InterPro" id="IPR034174">
    <property type="entry name" value="SHARP_RRM3"/>
</dbReference>
<feature type="region of interest" description="Disordered" evidence="19">
    <location>
        <begin position="790"/>
        <end position="826"/>
    </location>
</feature>
<feature type="domain" description="SPOC" evidence="21">
    <location>
        <begin position="2613"/>
        <end position="2736"/>
    </location>
</feature>
<dbReference type="CDD" id="cd12350">
    <property type="entry name" value="RRM3_SHARP"/>
    <property type="match status" value="1"/>
</dbReference>
<feature type="region of interest" description="Disordered" evidence="19">
    <location>
        <begin position="2003"/>
        <end position="2036"/>
    </location>
</feature>
<dbReference type="InterPro" id="IPR010912">
    <property type="entry name" value="SPOC_met"/>
</dbReference>
<feature type="compositionally biased region" description="Low complexity" evidence="19">
    <location>
        <begin position="2404"/>
        <end position="2414"/>
    </location>
</feature>
<dbReference type="CDD" id="cd12348">
    <property type="entry name" value="RRM1_SHARP"/>
    <property type="match status" value="1"/>
</dbReference>
<keyword evidence="7 18" id="KW-0694">RNA-binding</keyword>
<evidence type="ECO:0000256" key="16">
    <source>
        <dbReference type="ARBA" id="ARBA00075118"/>
    </source>
</evidence>
<evidence type="ECO:0000256" key="11">
    <source>
        <dbReference type="ARBA" id="ARBA00023125"/>
    </source>
</evidence>
<proteinExistence type="inferred from homology"/>
<dbReference type="InterPro" id="IPR000504">
    <property type="entry name" value="RRM_dom"/>
</dbReference>
<feature type="compositionally biased region" description="Basic and acidic residues" evidence="19">
    <location>
        <begin position="1432"/>
        <end position="1446"/>
    </location>
</feature>
<evidence type="ECO:0000256" key="14">
    <source>
        <dbReference type="ARBA" id="ARBA00023242"/>
    </source>
</evidence>
<dbReference type="InterPro" id="IPR034173">
    <property type="entry name" value="SHARP_RRM2"/>
</dbReference>
<dbReference type="FunFam" id="3.30.70.330:FF:000088">
    <property type="entry name" value="msx2-interacting protein-like isoform X1"/>
    <property type="match status" value="1"/>
</dbReference>
<dbReference type="PROSITE" id="PS50917">
    <property type="entry name" value="SPOC"/>
    <property type="match status" value="1"/>
</dbReference>
<feature type="domain" description="RRM" evidence="20">
    <location>
        <begin position="485"/>
        <end position="560"/>
    </location>
</feature>
<feature type="region of interest" description="Disordered" evidence="19">
    <location>
        <begin position="278"/>
        <end position="383"/>
    </location>
</feature>
<evidence type="ECO:0000256" key="8">
    <source>
        <dbReference type="ARBA" id="ARBA00022976"/>
    </source>
</evidence>
<feature type="region of interest" description="Disordered" evidence="19">
    <location>
        <begin position="1146"/>
        <end position="1196"/>
    </location>
</feature>
<comment type="caution">
    <text evidence="22">The sequence shown here is derived from an EMBL/GenBank/DDBJ whole genome shotgun (WGS) entry which is preliminary data.</text>
</comment>
<feature type="non-terminal residue" evidence="22">
    <location>
        <position position="1"/>
    </location>
</feature>
<feature type="region of interest" description="Disordered" evidence="19">
    <location>
        <begin position="1666"/>
        <end position="1687"/>
    </location>
</feature>
<keyword evidence="10" id="KW-0175">Coiled coil</keyword>
<dbReference type="GO" id="GO:0005634">
    <property type="term" value="C:nucleus"/>
    <property type="evidence" value="ECO:0007669"/>
    <property type="project" value="UniProtKB-SubCell"/>
</dbReference>
<keyword evidence="23" id="KW-1185">Reference proteome</keyword>
<dbReference type="InterPro" id="IPR049093">
    <property type="entry name" value="MINT_RID"/>
</dbReference>
<keyword evidence="6" id="KW-0677">Repeat</keyword>
<keyword evidence="12" id="KW-0010">Activator</keyword>
<dbReference type="FunFam" id="3.30.70.330:FF:000118">
    <property type="entry name" value="msx2-interacting protein-like isoform X1"/>
    <property type="match status" value="1"/>
</dbReference>
<dbReference type="InterPro" id="IPR012921">
    <property type="entry name" value="SPOC_C"/>
</dbReference>
<accession>A0AAD8ZMZ6</accession>
<dbReference type="FunFam" id="2.40.290.10:FF:000002">
    <property type="entry name" value="Spen family transcriptional repressor"/>
    <property type="match status" value="1"/>
</dbReference>
<dbReference type="GO" id="GO:0007219">
    <property type="term" value="P:Notch signaling pathway"/>
    <property type="evidence" value="ECO:0007669"/>
    <property type="project" value="UniProtKB-KW"/>
</dbReference>
<feature type="region of interest" description="Disordered" evidence="19">
    <location>
        <begin position="222"/>
        <end position="248"/>
    </location>
</feature>
<evidence type="ECO:0000259" key="21">
    <source>
        <dbReference type="PROSITE" id="PS50917"/>
    </source>
</evidence>
<evidence type="ECO:0000256" key="7">
    <source>
        <dbReference type="ARBA" id="ARBA00022884"/>
    </source>
</evidence>
<comment type="subcellular location">
    <subcellularLocation>
        <location evidence="1">Nucleus</location>
    </subcellularLocation>
</comment>
<keyword evidence="5" id="KW-0597">Phosphoprotein</keyword>
<dbReference type="SUPFAM" id="SSF54928">
    <property type="entry name" value="RNA-binding domain, RBD"/>
    <property type="match status" value="2"/>
</dbReference>
<evidence type="ECO:0000256" key="19">
    <source>
        <dbReference type="SAM" id="MobiDB-lite"/>
    </source>
</evidence>
<evidence type="ECO:0000256" key="3">
    <source>
        <dbReference type="ARBA" id="ARBA00022481"/>
    </source>
</evidence>
<dbReference type="CDD" id="cd21543">
    <property type="entry name" value="SPOC_SHARP"/>
    <property type="match status" value="1"/>
</dbReference>
<keyword evidence="14" id="KW-0539">Nucleus</keyword>
<dbReference type="EMBL" id="JAROKS010000008">
    <property type="protein sequence ID" value="KAK1801820.1"/>
    <property type="molecule type" value="Genomic_DNA"/>
</dbReference>
<keyword evidence="9" id="KW-0805">Transcription regulation</keyword>
<feature type="domain" description="RRM" evidence="20">
    <location>
        <begin position="6"/>
        <end position="81"/>
    </location>
</feature>
<dbReference type="PROSITE" id="PS50102">
    <property type="entry name" value="RRM"/>
    <property type="match status" value="4"/>
</dbReference>
<evidence type="ECO:0000313" key="23">
    <source>
        <dbReference type="Proteomes" id="UP001239994"/>
    </source>
</evidence>
<evidence type="ECO:0000256" key="10">
    <source>
        <dbReference type="ARBA" id="ARBA00023054"/>
    </source>
</evidence>
<keyword evidence="3" id="KW-0488">Methylation</keyword>
<dbReference type="CDD" id="cd12349">
    <property type="entry name" value="RRM2_SHARP"/>
    <property type="match status" value="1"/>
</dbReference>
<feature type="region of interest" description="Disordered" evidence="19">
    <location>
        <begin position="2500"/>
        <end position="2534"/>
    </location>
</feature>
<keyword evidence="11" id="KW-0238">DNA-binding</keyword>
<evidence type="ECO:0000256" key="15">
    <source>
        <dbReference type="ARBA" id="ARBA00069486"/>
    </source>
</evidence>
<feature type="region of interest" description="Disordered" evidence="19">
    <location>
        <begin position="108"/>
        <end position="161"/>
    </location>
</feature>
<feature type="compositionally biased region" description="Basic residues" evidence="19">
    <location>
        <begin position="1673"/>
        <end position="1687"/>
    </location>
</feature>
<keyword evidence="13" id="KW-0804">Transcription</keyword>
<feature type="region of interest" description="Disordered" evidence="19">
    <location>
        <begin position="2083"/>
        <end position="2108"/>
    </location>
</feature>
<evidence type="ECO:0000259" key="20">
    <source>
        <dbReference type="PROSITE" id="PS50102"/>
    </source>
</evidence>
<feature type="compositionally biased region" description="Pro residues" evidence="19">
    <location>
        <begin position="1926"/>
        <end position="1943"/>
    </location>
</feature>
<dbReference type="GO" id="GO:0003723">
    <property type="term" value="F:RNA binding"/>
    <property type="evidence" value="ECO:0007669"/>
    <property type="project" value="UniProtKB-UniRule"/>
</dbReference>
<feature type="compositionally biased region" description="Polar residues" evidence="19">
    <location>
        <begin position="2447"/>
        <end position="2461"/>
    </location>
</feature>
<evidence type="ECO:0000256" key="18">
    <source>
        <dbReference type="PROSITE-ProRule" id="PRU00176"/>
    </source>
</evidence>
<feature type="compositionally biased region" description="Basic and acidic residues" evidence="19">
    <location>
        <begin position="1172"/>
        <end position="1194"/>
    </location>
</feature>
<feature type="compositionally biased region" description="Basic and acidic residues" evidence="19">
    <location>
        <begin position="1361"/>
        <end position="1385"/>
    </location>
</feature>
<dbReference type="InterPro" id="IPR012677">
    <property type="entry name" value="Nucleotide-bd_a/b_plait_sf"/>
</dbReference>
<keyword evidence="8" id="KW-0914">Notch signaling pathway</keyword>
<feature type="domain" description="RRM" evidence="20">
    <location>
        <begin position="382"/>
        <end position="460"/>
    </location>
</feature>
<organism evidence="22 23">
    <name type="scientific">Electrophorus voltai</name>
    <dbReference type="NCBI Taxonomy" id="2609070"/>
    <lineage>
        <taxon>Eukaryota</taxon>
        <taxon>Metazoa</taxon>
        <taxon>Chordata</taxon>
        <taxon>Craniata</taxon>
        <taxon>Vertebrata</taxon>
        <taxon>Euteleostomi</taxon>
        <taxon>Actinopterygii</taxon>
        <taxon>Neopterygii</taxon>
        <taxon>Teleostei</taxon>
        <taxon>Ostariophysi</taxon>
        <taxon>Gymnotiformes</taxon>
        <taxon>Gymnotoidei</taxon>
        <taxon>Gymnotidae</taxon>
        <taxon>Electrophorus</taxon>
    </lineage>
</organism>
<dbReference type="SUPFAM" id="SSF100939">
    <property type="entry name" value="SPOC domain-like"/>
    <property type="match status" value="1"/>
</dbReference>
<evidence type="ECO:0000256" key="17">
    <source>
        <dbReference type="ARBA" id="ARBA00078128"/>
    </source>
</evidence>
<feature type="domain" description="RRM" evidence="20">
    <location>
        <begin position="564"/>
        <end position="636"/>
    </location>
</feature>
<feature type="region of interest" description="Disordered" evidence="19">
    <location>
        <begin position="70"/>
        <end position="89"/>
    </location>
</feature>
<keyword evidence="4" id="KW-0678">Repressor</keyword>
<dbReference type="InterPro" id="IPR049095">
    <property type="entry name" value="MINT_MID"/>
</dbReference>
<dbReference type="InterPro" id="IPR035979">
    <property type="entry name" value="RBD_domain_sf"/>
</dbReference>
<dbReference type="PANTHER" id="PTHR23189">
    <property type="entry name" value="RNA RECOGNITION MOTIF-CONTAINING"/>
    <property type="match status" value="1"/>
</dbReference>
<feature type="compositionally biased region" description="Polar residues" evidence="19">
    <location>
        <begin position="1265"/>
        <end position="1288"/>
    </location>
</feature>
<feature type="compositionally biased region" description="Polar residues" evidence="19">
    <location>
        <begin position="2553"/>
        <end position="2572"/>
    </location>
</feature>
<dbReference type="Pfam" id="PF00076">
    <property type="entry name" value="RRM_1"/>
    <property type="match status" value="3"/>
</dbReference>
<feature type="compositionally biased region" description="Basic and acidic residues" evidence="19">
    <location>
        <begin position="1455"/>
        <end position="1490"/>
    </location>
</feature>
<dbReference type="SMART" id="SM00360">
    <property type="entry name" value="RRM"/>
    <property type="match status" value="4"/>
</dbReference>
<feature type="compositionally biased region" description="Basic and acidic residues" evidence="19">
    <location>
        <begin position="123"/>
        <end position="161"/>
    </location>
</feature>
<sequence length="2736" mass="301337">MVRETRHLWVGNLPENVREEKIIEHFKRYGRVESVKVLPKRGSEGGVAAFVDFVDIKSAQKAHNSVNKMGDRDLRTDYNEPGTIPTAARGLDDSLSIATRGRDVSGFTRGAGASVYGPPASLHSREGRYERRLDGASESRERAYDHSAYGHHDRGSGSSFERQRHYETDYYRDLRDRALSAGVVSAGSSSASAVGASLGVPGGVGGTGGSSVTAGGSVGAATGAGSGGPVSGGVGFYGSRSRSPGRFDTTETRYEARARDAFSLASVVHRDLYRDERGRRGERTYRHSRSRSPHTSQPHAVSPQRLAGQAAGPTHSPSGSGSRSRSSSSDSVSSSTSSSSGSDSSSSSSDESPARSVQSAAVPAPSSQPLPTLDKDEPRKSFGIKVQNLPVRSTDTSLKDGLFHEFKKHGKVTSVQIHGASEERYGLVFFRQQEDQEKALSASKGKLFFGMQIDVTAWTGPETESENEFRPLDERIDEFHPKATRTLFIGNLEKTTTYHDLLNIFQRFGEIVDIDIKKVNGAPQYAFLQYCDIASVCKAIKKMDGEYLGNNRLKLGFGKSMPTTCVWLDGLASNITEQYLTRHFCRYGHVVKVVFDRLKGMALILYNNIECAQAAVKETKGWKIGGNKIKVDFANYESQMAFYRSMQASGQDIRDFYDILSERRDERRPPYHEFSTERAYYENVRTPGTYTEDPRRKYPARSREFYTEWDPYVTDYYDPRYYEEPREYRDYRDPYEQDIRKYSYMQRERDRDRERFETDRERDHGHRIRLERYNKSDKLDKERLLFEAERGSAVEKERHPEPDREASPDAAQRNSSKLLIKEKDSGKGRLDLPPCVVQLTRVKEKEGKLMDHVIIEKQRGKAAVDPVSQVELIDKEGKSKDRKYLKADPAFDVISSSVDTDRLAARKRRFEDGAGKAMEEDRKLPQMEMLKRENKNAKPEKLVILREATDPVSDDGNIEMECAKEHHSTEFESCRKQMEQNRRLQQHLQECTKSDKTKTTPSTVAEDFDHRSLVHEEMPADSLYLVADNEAKDSPKTENKAKTSLLGEEVLCRERRQETVKAEMSFPSSIVNRESIRKRLLDTAFKIEREGRLSGSLEKNKFYEFALDKTITPDTKALLERAKSLSSSREDNWSFLGYESRFPSFRNSNDKEKIEPTPRPIPSWYMKKKKIRSDSEGKLDDKKDSKPEEQERQELFASRFLHSSIFEQDSRRLRHLERKDTDPEVTMGRDNAQLASTEKPAIRKSERIDREKMKRASSPRGETTKGLSDSKNTSKSPVHTTDIEQATDISLPHGRTRQRRNVRSVYATPHEDETPQQAGKELAESSRSMRKRVMDKESVQQDVLTTPTNTRRGRPPKIRKRGDDVSPMKGEQTKISEGEDTDSKESGSSGEVMKAAEGWRSPRSQKSHDKAKDENPTQVSNIVPGAKPQIGSKREKEPKYSERKCSVDQVDENGDAVKDGLHSGDEDSTHCQDSVIKNDAEVSNIGKEESSTPNQFKEVDDLSTDEREEALSDVEPPAESEADLFARQMELERAVENISKLAVEQPPTSYKEPSPQPPAVLQPVPAEHEDETEVEKPANPASETELAAAIDSITAEDISADADGFQTLPTYTTLLPTSDSLVLPAANEVLEPETDLAIKNIIDSEPSSVLTSDLKSSEPTNVIECPPSGMPKKGGRARPKTPKKSKGRRIFVNKRTDLTADTVFESECAAVKLPESIPEDIQTANPKAATSSAAAAVVTVAAACKHDVASAVTLDTPKEAEQPAIDQPEPQESAFHSGSNSSLYVRSPEPSSEPIAPALTPPLSRLSATPARSAKVPLTTPDWRNRTVEKGVLHIPQVSVATSVSAVAVGGPTANPPIPPDTKASDVDPSSSTLRKILMEPKYVSASNSNAVPSTLLTTTLADPRMSQNEHSPVVKASLTEDRPSPITPVTPQMVPPQPPPPQTTDTLHIFKEKMGNSVISSTATSVISRIPLPFDFDDTPRISLSNRSSALSQPKQKYRLGVNENSRYHGLSVSDEGRPPSDNISSNAGSAPGLRVNTSEGVMVLSYSGQKREGPQRIVAKISQIPPASAVDIEFQQSVSKSQIKQEPLIPQPSTPKGSQTPTSQGHAGAIISSQSFNAQPVISSIKQEGPGYDKSESSYHTSPPNAPLKTFQQPSTSPQILRYNQSMLQQQHTKKASVTESVSVKVDVKQPQAFNQSPVLSSHPSSLAGGHISCAVTPNDSTSVVLGPSGQMPQYVTNVHHPEQSVIMPPHNATQSVAVGHLSQGSVRMNSPPLSGINFGIRTDSDSSPRSGPQQCSTAAQSAVIRDMLLKSHTGPPAAGQVGGANDDDVRHFHQGARRPPVPQLQSDVMVVQPEYKGMHHGGLRLDQYNRDVRILMHQQLKDHPGVVEAHQAQTPEPPIVSSSLHISPSSSKTPPVIKSPPQALRDAPKTLEMKMPCSPHSESRIISHSPGSVISPQGVQLMHPGNTGTIPEYYREIRGFHSQLPSHSVIGINMANRGITPSQGSQEGENRPKVAHISSGGPLGDPKLDISHVRHPANMDLSRVSRIQSEIASPSYTSPTAITTKSDASPSVKKGPQSLVPGQLSLPSSLSSQIRPDIKLDHTGHPSVDMVQLLKKYPIVWQGHLALKNDSAAVQLHFVSGNNVLAHRSLPPPEGGPPLRIAQRMRLEASQLEGVARRMTVESDYCLLLALPCGLDQDDVLNQTHALKTGFITYLQAKQAAGIINVPNPGSNQ</sequence>
<evidence type="ECO:0000256" key="5">
    <source>
        <dbReference type="ARBA" id="ARBA00022553"/>
    </source>
</evidence>
<feature type="compositionally biased region" description="Acidic residues" evidence="19">
    <location>
        <begin position="1501"/>
        <end position="1522"/>
    </location>
</feature>
<feature type="compositionally biased region" description="Basic and acidic residues" evidence="19">
    <location>
        <begin position="1240"/>
        <end position="1254"/>
    </location>
</feature>
<dbReference type="GO" id="GO:0003677">
    <property type="term" value="F:DNA binding"/>
    <property type="evidence" value="ECO:0007669"/>
    <property type="project" value="UniProtKB-KW"/>
</dbReference>
<feature type="region of interest" description="Disordered" evidence="19">
    <location>
        <begin position="1920"/>
        <end position="1943"/>
    </location>
</feature>
<name>A0AAD8ZMZ6_9TELE</name>
<dbReference type="CDD" id="cd12351">
    <property type="entry name" value="RRM4_SHARP"/>
    <property type="match status" value="1"/>
</dbReference>
<feature type="compositionally biased region" description="Low complexity" evidence="19">
    <location>
        <begin position="2579"/>
        <end position="2589"/>
    </location>
</feature>
<dbReference type="GO" id="GO:0003714">
    <property type="term" value="F:transcription corepressor activity"/>
    <property type="evidence" value="ECO:0007669"/>
    <property type="project" value="UniProtKB-ARBA"/>
</dbReference>
<dbReference type="Pfam" id="PF07744">
    <property type="entry name" value="SPOC"/>
    <property type="match status" value="1"/>
</dbReference>
<evidence type="ECO:0000256" key="9">
    <source>
        <dbReference type="ARBA" id="ARBA00023015"/>
    </source>
</evidence>
<evidence type="ECO:0000256" key="6">
    <source>
        <dbReference type="ARBA" id="ARBA00022737"/>
    </source>
</evidence>
<evidence type="ECO:0000256" key="12">
    <source>
        <dbReference type="ARBA" id="ARBA00023159"/>
    </source>
</evidence>
<feature type="region of interest" description="Disordered" evidence="19">
    <location>
        <begin position="1212"/>
        <end position="1525"/>
    </location>
</feature>
<feature type="compositionally biased region" description="Polar residues" evidence="19">
    <location>
        <begin position="2096"/>
        <end position="2108"/>
    </location>
</feature>
<feature type="compositionally biased region" description="Basic residues" evidence="19">
    <location>
        <begin position="1351"/>
        <end position="1360"/>
    </location>
</feature>
<feature type="region of interest" description="Disordered" evidence="19">
    <location>
        <begin position="1760"/>
        <end position="1818"/>
    </location>
</feature>
<gene>
    <name evidence="22" type="ORF">P4O66_022458</name>
</gene>
<feature type="compositionally biased region" description="Basic and acidic residues" evidence="19">
    <location>
        <begin position="1406"/>
        <end position="1415"/>
    </location>
</feature>
<feature type="region of interest" description="Disordered" evidence="19">
    <location>
        <begin position="2439"/>
        <end position="2461"/>
    </location>
</feature>
<dbReference type="FunFam" id="3.30.70.330:FF:000150">
    <property type="entry name" value="msx2-interacting protein-like isoform X1"/>
    <property type="match status" value="1"/>
</dbReference>
<feature type="region of interest" description="Disordered" evidence="19">
    <location>
        <begin position="2553"/>
        <end position="2589"/>
    </location>
</feature>
<evidence type="ECO:0000313" key="22">
    <source>
        <dbReference type="EMBL" id="KAK1801820.1"/>
    </source>
</evidence>
<dbReference type="Pfam" id="PF20809">
    <property type="entry name" value="MINT_MID"/>
    <property type="match status" value="1"/>
</dbReference>
<feature type="compositionally biased region" description="Gly residues" evidence="19">
    <location>
        <begin position="222"/>
        <end position="236"/>
    </location>
</feature>
<dbReference type="InterPro" id="IPR016194">
    <property type="entry name" value="SPOC-like_C_dom_sf"/>
</dbReference>
<evidence type="ECO:0000256" key="2">
    <source>
        <dbReference type="ARBA" id="ARBA00005387"/>
    </source>
</evidence>
<dbReference type="InterPro" id="IPR034175">
    <property type="entry name" value="SHARP_RRM4"/>
</dbReference>
<dbReference type="FunFam" id="3.30.70.330:FF:000143">
    <property type="entry name" value="msx2-interacting protein-like isoform X1"/>
    <property type="match status" value="1"/>
</dbReference>
<feature type="compositionally biased region" description="Low complexity" evidence="19">
    <location>
        <begin position="316"/>
        <end position="369"/>
    </location>
</feature>
<reference evidence="22" key="1">
    <citation type="submission" date="2023-03" db="EMBL/GenBank/DDBJ databases">
        <title>Electrophorus voltai genome.</title>
        <authorList>
            <person name="Bian C."/>
        </authorList>
    </citation>
    <scope>NUCLEOTIDE SEQUENCE</scope>
    <source>
        <strain evidence="22">CB-2022</strain>
        <tissue evidence="22">Muscle</tissue>
    </source>
</reference>
<feature type="region of interest" description="Disordered" evidence="19">
    <location>
        <begin position="1540"/>
        <end position="1584"/>
    </location>
</feature>
<dbReference type="Gene3D" id="3.30.70.330">
    <property type="match status" value="4"/>
</dbReference>
<feature type="region of interest" description="Disordered" evidence="19">
    <location>
        <begin position="2127"/>
        <end position="2157"/>
    </location>
</feature>
<protein>
    <recommendedName>
        <fullName evidence="15">Msx2-interacting protein</fullName>
    </recommendedName>
    <alternativeName>
        <fullName evidence="16">SMART/HDAC1-associated repressor protein</fullName>
    </alternativeName>
    <alternativeName>
        <fullName evidence="17">SPEN homolog</fullName>
    </alternativeName>
</protein>
<comment type="similarity">
    <text evidence="2">Belongs to the RRM Spen family.</text>
</comment>
<dbReference type="Pfam" id="PF20810">
    <property type="entry name" value="MINT_RID"/>
    <property type="match status" value="1"/>
</dbReference>
<evidence type="ECO:0000256" key="1">
    <source>
        <dbReference type="ARBA" id="ARBA00004123"/>
    </source>
</evidence>
<dbReference type="InterPro" id="IPR034172">
    <property type="entry name" value="SHARP_RRM1"/>
</dbReference>
<evidence type="ECO:0000256" key="4">
    <source>
        <dbReference type="ARBA" id="ARBA00022491"/>
    </source>
</evidence>
<feature type="compositionally biased region" description="Basic and acidic residues" evidence="19">
    <location>
        <begin position="790"/>
        <end position="807"/>
    </location>
</feature>